<feature type="domain" description="Glycosyl hydrolase family 95 catalytic" evidence="3">
    <location>
        <begin position="295"/>
        <end position="700"/>
    </location>
</feature>
<sequence length="786" mass="88182">MKKALSILFALALISACGTSPKEETRNVLWYNTPATDWSKEALPIGNGRMGAMVFGDPLHERIQLNEDSMWPGAPDWGDAQGTPADLEKVRGLLVAGKVHEADKAWVGSFSHKSIVRSHQTMGDLFIDFEEREVSNYHRQLDLDSALVTVSYNTKTGKFTERMFASEPHNAMVLELETTDEAGLNLDLRLSRPDDNGHPTVSISTPKENEIQMDGMVTQYKGKHFSEPKPIDYGVKFQTRLKVENERGTITSSEGKLKLSGVKKATIYIVAATSYYQNDFETKNEQDLQQLSNTSFQEILKAHVTDYQSLFKRVEFDLGGHELDSIPINERLDRIKAGAKDLDFVAKQFQIGRYLLIASSRQGTNAANLQGLWNEHIQAPWNADYHLNINLQMNYWPAEVTNLSEMHDPLFDFTERLIERGKITAKEQYNMRGFVAHQATDFWAPAWMRAETPYWGAWIGGGGWLTQHFWDHYQFTQDKAFLKDRAYPAIKASALFYLDWLMEDPRDGKWISAPSTSPENSYTAADGKSAATVLGTAIDQQIIAEVFTNALAAAKDLGIEDDFTKEVKEKLANLRSGTVIGPDGRILEWDRPYEEPEKGHRHMSHLYAIYPGNTITSKTPELFKAARKSTEYRLANGGAGTGWSRAWLINLSARLLDAEEVDKHVTLHLQKSIVPNLFDMHPPFQIDGNFGFTAGVAEALLQSHTDEINLLPALPKTWATGNIKGLKARGNLTIDLSWKDGVLDMAKVIPANSGNYQFAYQGTSKTIEMQAGKTYYLNAQLKTTTP</sequence>
<dbReference type="AlphaFoldDB" id="A0A150XYQ4"/>
<dbReference type="PIRSF" id="PIRSF007663">
    <property type="entry name" value="UCP007663"/>
    <property type="match status" value="1"/>
</dbReference>
<dbReference type="PANTHER" id="PTHR31084">
    <property type="entry name" value="ALPHA-L-FUCOSIDASE 2"/>
    <property type="match status" value="1"/>
</dbReference>
<dbReference type="Pfam" id="PF22124">
    <property type="entry name" value="Glyco_hydro_95_cat"/>
    <property type="match status" value="1"/>
</dbReference>
<dbReference type="InterPro" id="IPR027414">
    <property type="entry name" value="GH95_N_dom"/>
</dbReference>
<dbReference type="SUPFAM" id="SSF48208">
    <property type="entry name" value="Six-hairpin glycosidases"/>
    <property type="match status" value="1"/>
</dbReference>
<dbReference type="Pfam" id="PF14498">
    <property type="entry name" value="Glyco_hyd_65N_2"/>
    <property type="match status" value="1"/>
</dbReference>
<keyword evidence="5" id="KW-1185">Reference proteome</keyword>
<dbReference type="GO" id="GO:0005975">
    <property type="term" value="P:carbohydrate metabolic process"/>
    <property type="evidence" value="ECO:0007669"/>
    <property type="project" value="InterPro"/>
</dbReference>
<evidence type="ECO:0000259" key="1">
    <source>
        <dbReference type="Pfam" id="PF14498"/>
    </source>
</evidence>
<gene>
    <name evidence="4" type="ORF">AWN68_02735</name>
</gene>
<dbReference type="Gene3D" id="1.50.10.10">
    <property type="match status" value="1"/>
</dbReference>
<name>A0A150XYQ4_9BACT</name>
<evidence type="ECO:0000259" key="3">
    <source>
        <dbReference type="Pfam" id="PF22124"/>
    </source>
</evidence>
<evidence type="ECO:0000259" key="2">
    <source>
        <dbReference type="Pfam" id="PF21307"/>
    </source>
</evidence>
<evidence type="ECO:0000313" key="5">
    <source>
        <dbReference type="Proteomes" id="UP000075615"/>
    </source>
</evidence>
<feature type="domain" description="Glycosyl hydrolase family 95 N-terminal" evidence="1">
    <location>
        <begin position="29"/>
        <end position="277"/>
    </location>
</feature>
<dbReference type="EMBL" id="LRDB01000001">
    <property type="protein sequence ID" value="KYG83910.1"/>
    <property type="molecule type" value="Genomic_DNA"/>
</dbReference>
<dbReference type="Pfam" id="PF21307">
    <property type="entry name" value="Glyco_hydro_95_C"/>
    <property type="match status" value="1"/>
</dbReference>
<comment type="caution">
    <text evidence="4">The sequence shown here is derived from an EMBL/GenBank/DDBJ whole genome shotgun (WGS) entry which is preliminary data.</text>
</comment>
<dbReference type="InterPro" id="IPR049053">
    <property type="entry name" value="AFCA-like_C"/>
</dbReference>
<dbReference type="GO" id="GO:0004560">
    <property type="term" value="F:alpha-L-fucosidase activity"/>
    <property type="evidence" value="ECO:0007669"/>
    <property type="project" value="InterPro"/>
</dbReference>
<organism evidence="4 5">
    <name type="scientific">Roseivirga echinicomitans</name>
    <dbReference type="NCBI Taxonomy" id="296218"/>
    <lineage>
        <taxon>Bacteria</taxon>
        <taxon>Pseudomonadati</taxon>
        <taxon>Bacteroidota</taxon>
        <taxon>Cytophagia</taxon>
        <taxon>Cytophagales</taxon>
        <taxon>Roseivirgaceae</taxon>
        <taxon>Roseivirga</taxon>
    </lineage>
</organism>
<dbReference type="InterPro" id="IPR016518">
    <property type="entry name" value="Alpha-L-fucosidase"/>
</dbReference>
<dbReference type="Proteomes" id="UP000075615">
    <property type="component" value="Unassembled WGS sequence"/>
</dbReference>
<dbReference type="PANTHER" id="PTHR31084:SF0">
    <property type="entry name" value="ALPHA-L-FUCOSIDASE 2"/>
    <property type="match status" value="1"/>
</dbReference>
<dbReference type="STRING" id="296218.AWN68_02735"/>
<accession>A0A150XYQ4</accession>
<reference evidence="4 5" key="1">
    <citation type="submission" date="2016-01" db="EMBL/GenBank/DDBJ databases">
        <title>Genome sequencing of Roseivirga echinicomitans KMM 6058.</title>
        <authorList>
            <person name="Selvaratnam C."/>
            <person name="Thevarajoo S."/>
            <person name="Goh K.M."/>
            <person name="Ee R."/>
            <person name="Chan K.-G."/>
            <person name="Chong C.S."/>
        </authorList>
    </citation>
    <scope>NUCLEOTIDE SEQUENCE [LARGE SCALE GENOMIC DNA]</scope>
    <source>
        <strain evidence="4 5">KMM 6058</strain>
    </source>
</reference>
<proteinExistence type="predicted"/>
<feature type="domain" description="Alpha fucosidase A-like C-terminal" evidence="2">
    <location>
        <begin position="702"/>
        <end position="766"/>
    </location>
</feature>
<dbReference type="InterPro" id="IPR012341">
    <property type="entry name" value="6hp_glycosidase-like_sf"/>
</dbReference>
<dbReference type="InterPro" id="IPR008928">
    <property type="entry name" value="6-hairpin_glycosidase_sf"/>
</dbReference>
<protein>
    <submittedName>
        <fullName evidence="4">Uncharacterized protein</fullName>
    </submittedName>
</protein>
<evidence type="ECO:0000313" key="4">
    <source>
        <dbReference type="EMBL" id="KYG83910.1"/>
    </source>
</evidence>
<dbReference type="PROSITE" id="PS51257">
    <property type="entry name" value="PROKAR_LIPOPROTEIN"/>
    <property type="match status" value="1"/>
</dbReference>
<dbReference type="InterPro" id="IPR054363">
    <property type="entry name" value="GH95_cat"/>
</dbReference>